<evidence type="ECO:0000256" key="1">
    <source>
        <dbReference type="ARBA" id="ARBA00004123"/>
    </source>
</evidence>
<comment type="similarity">
    <text evidence="2 7">Belongs to the Mediator complex subunit 9 family.</text>
</comment>
<dbReference type="Pfam" id="PF07544">
    <property type="entry name" value="Med9"/>
    <property type="match status" value="1"/>
</dbReference>
<evidence type="ECO:0000256" key="4">
    <source>
        <dbReference type="ARBA" id="ARBA00023159"/>
    </source>
</evidence>
<dbReference type="InterPro" id="IPR011425">
    <property type="entry name" value="Med9"/>
</dbReference>
<evidence type="ECO:0000256" key="7">
    <source>
        <dbReference type="RuleBase" id="RU364145"/>
    </source>
</evidence>
<keyword evidence="8" id="KW-0175">Coiled coil</keyword>
<dbReference type="Proteomes" id="UP000073492">
    <property type="component" value="Unassembled WGS sequence"/>
</dbReference>
<feature type="region of interest" description="Disordered" evidence="9">
    <location>
        <begin position="1"/>
        <end position="23"/>
    </location>
</feature>
<dbReference type="STRING" id="113226.A0A139IAM8"/>
<dbReference type="EMBL" id="LFZO01000187">
    <property type="protein sequence ID" value="KXT11645.1"/>
    <property type="molecule type" value="Genomic_DNA"/>
</dbReference>
<comment type="subcellular location">
    <subcellularLocation>
        <location evidence="1 7">Nucleus</location>
    </subcellularLocation>
</comment>
<gene>
    <name evidence="7" type="primary">MED9</name>
    <name evidence="10" type="ORF">AC579_7031</name>
</gene>
<keyword evidence="3 7" id="KW-0805">Transcription regulation</keyword>
<keyword evidence="11" id="KW-1185">Reference proteome</keyword>
<comment type="function">
    <text evidence="7">Component of the Mediator complex, a coactivator involved in the regulated transcription of nearly all RNA polymerase II-dependent genes. Mediator functions as a bridge to convey information from gene-specific regulatory proteins to the basal RNA polymerase II transcription machinery. Mediator is recruited to promoters by direct interactions with regulatory proteins and serves as a scaffold for the assembly of a functional preinitiation complex with RNA polymerase II and the general transcription factors.</text>
</comment>
<feature type="region of interest" description="Disordered" evidence="9">
    <location>
        <begin position="49"/>
        <end position="82"/>
    </location>
</feature>
<evidence type="ECO:0000256" key="3">
    <source>
        <dbReference type="ARBA" id="ARBA00023015"/>
    </source>
</evidence>
<keyword evidence="5 7" id="KW-0804">Transcription</keyword>
<evidence type="ECO:0000256" key="9">
    <source>
        <dbReference type="SAM" id="MobiDB-lite"/>
    </source>
</evidence>
<evidence type="ECO:0000256" key="6">
    <source>
        <dbReference type="ARBA" id="ARBA00023242"/>
    </source>
</evidence>
<evidence type="ECO:0000256" key="5">
    <source>
        <dbReference type="ARBA" id="ARBA00023163"/>
    </source>
</evidence>
<comment type="subunit">
    <text evidence="7">Component of the Mediator complex.</text>
</comment>
<sequence length="147" mass="16735">MAQKQPMKTTTNADANATSKSMLSLPSPQAFDILPLLHEYLAQVDAHFNQDVPPDERPHDEGTDDIGATYGGEKGKPLNPKELPAKVSDVKQRIRQAQRELEKLPDMDRTVEEQEEEIQELQDRIRRQREMLQSLASFARTMEARLP</sequence>
<accession>A0A139IAM8</accession>
<reference evidence="10 11" key="1">
    <citation type="submission" date="2015-07" db="EMBL/GenBank/DDBJ databases">
        <title>Comparative genomics of the Sigatoka disease complex on banana suggests a link between parallel evolutionary changes in Pseudocercospora fijiensis and Pseudocercospora eumusae and increased virulence on the banana host.</title>
        <authorList>
            <person name="Chang T.-C."/>
            <person name="Salvucci A."/>
            <person name="Crous P.W."/>
            <person name="Stergiopoulos I."/>
        </authorList>
    </citation>
    <scope>NUCLEOTIDE SEQUENCE [LARGE SCALE GENOMIC DNA]</scope>
    <source>
        <strain evidence="10 11">CBS 116634</strain>
    </source>
</reference>
<evidence type="ECO:0000256" key="2">
    <source>
        <dbReference type="ARBA" id="ARBA00008089"/>
    </source>
</evidence>
<comment type="caution">
    <text evidence="10">The sequence shown here is derived from an EMBL/GenBank/DDBJ whole genome shotgun (WGS) entry which is preliminary data.</text>
</comment>
<protein>
    <recommendedName>
        <fullName evidence="7">Mediator of RNA polymerase II transcription subunit 9</fullName>
    </recommendedName>
    <alternativeName>
        <fullName evidence="7">Mediator complex subunit 9</fullName>
    </alternativeName>
</protein>
<dbReference type="AlphaFoldDB" id="A0A139IAM8"/>
<dbReference type="OrthoDB" id="5414694at2759"/>
<proteinExistence type="inferred from homology"/>
<dbReference type="GO" id="GO:0016592">
    <property type="term" value="C:mediator complex"/>
    <property type="evidence" value="ECO:0007669"/>
    <property type="project" value="InterPro"/>
</dbReference>
<keyword evidence="6 7" id="KW-0539">Nucleus</keyword>
<keyword evidence="4 7" id="KW-0010">Activator</keyword>
<evidence type="ECO:0000313" key="11">
    <source>
        <dbReference type="Proteomes" id="UP000073492"/>
    </source>
</evidence>
<organism evidence="10 11">
    <name type="scientific">Pseudocercospora musae</name>
    <dbReference type="NCBI Taxonomy" id="113226"/>
    <lineage>
        <taxon>Eukaryota</taxon>
        <taxon>Fungi</taxon>
        <taxon>Dikarya</taxon>
        <taxon>Ascomycota</taxon>
        <taxon>Pezizomycotina</taxon>
        <taxon>Dothideomycetes</taxon>
        <taxon>Dothideomycetidae</taxon>
        <taxon>Mycosphaerellales</taxon>
        <taxon>Mycosphaerellaceae</taxon>
        <taxon>Pseudocercospora</taxon>
    </lineage>
</organism>
<feature type="coiled-coil region" evidence="8">
    <location>
        <begin position="87"/>
        <end position="131"/>
    </location>
</feature>
<name>A0A139IAM8_9PEZI</name>
<evidence type="ECO:0000313" key="10">
    <source>
        <dbReference type="EMBL" id="KXT11645.1"/>
    </source>
</evidence>
<dbReference type="GO" id="GO:0006357">
    <property type="term" value="P:regulation of transcription by RNA polymerase II"/>
    <property type="evidence" value="ECO:0007669"/>
    <property type="project" value="InterPro"/>
</dbReference>
<evidence type="ECO:0000256" key="8">
    <source>
        <dbReference type="SAM" id="Coils"/>
    </source>
</evidence>
<dbReference type="GO" id="GO:0003712">
    <property type="term" value="F:transcription coregulator activity"/>
    <property type="evidence" value="ECO:0007669"/>
    <property type="project" value="InterPro"/>
</dbReference>